<dbReference type="RefSeq" id="WP_218616118.1">
    <property type="nucleotide sequence ID" value="NZ_JADQDK010000001.1"/>
</dbReference>
<keyword evidence="3" id="KW-1185">Reference proteome</keyword>
<evidence type="ECO:0000313" key="2">
    <source>
        <dbReference type="EMBL" id="MBW0135541.1"/>
    </source>
</evidence>
<protein>
    <submittedName>
        <fullName evidence="2">GNAT family N-acetyltransferase</fullName>
    </submittedName>
</protein>
<evidence type="ECO:0000256" key="1">
    <source>
        <dbReference type="SAM" id="MobiDB-lite"/>
    </source>
</evidence>
<feature type="compositionally biased region" description="Low complexity" evidence="1">
    <location>
        <begin position="55"/>
        <end position="82"/>
    </location>
</feature>
<reference evidence="2 3" key="1">
    <citation type="submission" date="2020-11" db="EMBL/GenBank/DDBJ databases">
        <title>Pseudonocardia abyssalis sp. nov. and Pseudonocardia oceani sp. nov., description and phylogenomic analysis of two novel actinomycetes isolated from the deep Southern Ocean.</title>
        <authorList>
            <person name="Parra J."/>
        </authorList>
    </citation>
    <scope>NUCLEOTIDE SEQUENCE [LARGE SCALE GENOMIC DNA]</scope>
    <source>
        <strain evidence="2 3">KRD-168</strain>
    </source>
</reference>
<evidence type="ECO:0000313" key="3">
    <source>
        <dbReference type="Proteomes" id="UP000694287"/>
    </source>
</evidence>
<name>A0ABS6UTG3_9PSEU</name>
<accession>A0ABS6UTG3</accession>
<comment type="caution">
    <text evidence="2">The sequence shown here is derived from an EMBL/GenBank/DDBJ whole genome shotgun (WGS) entry which is preliminary data.</text>
</comment>
<dbReference type="EMBL" id="JADQDK010000001">
    <property type="protein sequence ID" value="MBW0135541.1"/>
    <property type="molecule type" value="Genomic_DNA"/>
</dbReference>
<organism evidence="2 3">
    <name type="scientific">Pseudonocardia abyssalis</name>
    <dbReference type="NCBI Taxonomy" id="2792008"/>
    <lineage>
        <taxon>Bacteria</taxon>
        <taxon>Bacillati</taxon>
        <taxon>Actinomycetota</taxon>
        <taxon>Actinomycetes</taxon>
        <taxon>Pseudonocardiales</taxon>
        <taxon>Pseudonocardiaceae</taxon>
        <taxon>Pseudonocardia</taxon>
    </lineage>
</organism>
<sequence>MTPTLTPDRVVLRELRPSDAPALHRFRGDADARRHNDPHPTSPRPGRRPDRAAGRRPPAASTGDSPCAAATPSSGSPATATSRFRLEGRMREHSREDGAFHDVALHALLRLDLGLPPIAACRTVSA</sequence>
<gene>
    <name evidence="2" type="ORF">I4I81_14920</name>
</gene>
<feature type="compositionally biased region" description="Basic and acidic residues" evidence="1">
    <location>
        <begin position="84"/>
        <end position="94"/>
    </location>
</feature>
<dbReference type="Proteomes" id="UP000694287">
    <property type="component" value="Unassembled WGS sequence"/>
</dbReference>
<feature type="compositionally biased region" description="Basic and acidic residues" evidence="1">
    <location>
        <begin position="26"/>
        <end position="38"/>
    </location>
</feature>
<proteinExistence type="predicted"/>
<feature type="region of interest" description="Disordered" evidence="1">
    <location>
        <begin position="1"/>
        <end position="94"/>
    </location>
</feature>